<dbReference type="CDD" id="cd00088">
    <property type="entry name" value="HPT"/>
    <property type="match status" value="1"/>
</dbReference>
<evidence type="ECO:0000256" key="8">
    <source>
        <dbReference type="PROSITE-ProRule" id="PRU00169"/>
    </source>
</evidence>
<dbReference type="RefSeq" id="WP_190427485.1">
    <property type="nucleotide sequence ID" value="NZ_JAMPKK010000011.1"/>
</dbReference>
<dbReference type="Gene3D" id="3.40.50.2300">
    <property type="match status" value="1"/>
</dbReference>
<reference evidence="14 15" key="1">
    <citation type="submission" date="2022-04" db="EMBL/GenBank/DDBJ databases">
        <title>Positive selection, recombination, and allopatry shape intraspecific diversity of widespread and dominant cyanobacteria.</title>
        <authorList>
            <person name="Wei J."/>
            <person name="Shu W."/>
            <person name="Hu C."/>
        </authorList>
    </citation>
    <scope>NUCLEOTIDE SEQUENCE [LARGE SCALE GENOMIC DNA]</scope>
    <source>
        <strain evidence="14 15">GB2-A5</strain>
    </source>
</reference>
<keyword evidence="4" id="KW-0808">Transferase</keyword>
<evidence type="ECO:0000256" key="3">
    <source>
        <dbReference type="ARBA" id="ARBA00022553"/>
    </source>
</evidence>
<dbReference type="InterPro" id="IPR011006">
    <property type="entry name" value="CheY-like_superfamily"/>
</dbReference>
<feature type="modified residue" description="4-aspartylphosphate" evidence="8">
    <location>
        <position position="747"/>
    </location>
</feature>
<dbReference type="SUPFAM" id="SSF55874">
    <property type="entry name" value="ATPase domain of HSP90 chaperone/DNA topoisomerase II/histidine kinase"/>
    <property type="match status" value="1"/>
</dbReference>
<dbReference type="SUPFAM" id="SSF52172">
    <property type="entry name" value="CheY-like"/>
    <property type="match status" value="1"/>
</dbReference>
<evidence type="ECO:0000256" key="9">
    <source>
        <dbReference type="SAM" id="MobiDB-lite"/>
    </source>
</evidence>
<dbReference type="Gene3D" id="1.20.120.160">
    <property type="entry name" value="HPT domain"/>
    <property type="match status" value="1"/>
</dbReference>
<dbReference type="InterPro" id="IPR008207">
    <property type="entry name" value="Sig_transdc_His_kin_Hpt_dom"/>
</dbReference>
<evidence type="ECO:0000313" key="15">
    <source>
        <dbReference type="Proteomes" id="UP001442494"/>
    </source>
</evidence>
<dbReference type="InterPro" id="IPR051315">
    <property type="entry name" value="Bact_Chemotaxis_CheA"/>
</dbReference>
<dbReference type="SMART" id="SM00260">
    <property type="entry name" value="CheW"/>
    <property type="match status" value="1"/>
</dbReference>
<dbReference type="Proteomes" id="UP001442494">
    <property type="component" value="Unassembled WGS sequence"/>
</dbReference>
<evidence type="ECO:0000256" key="7">
    <source>
        <dbReference type="PROSITE-ProRule" id="PRU00110"/>
    </source>
</evidence>
<proteinExistence type="predicted"/>
<dbReference type="PRINTS" id="PR00344">
    <property type="entry name" value="BCTRLSENSOR"/>
</dbReference>
<dbReference type="InterPro" id="IPR036890">
    <property type="entry name" value="HATPase_C_sf"/>
</dbReference>
<dbReference type="InterPro" id="IPR036641">
    <property type="entry name" value="HPT_dom_sf"/>
</dbReference>
<feature type="domain" description="Response regulatory" evidence="11">
    <location>
        <begin position="698"/>
        <end position="814"/>
    </location>
</feature>
<dbReference type="Gene3D" id="1.10.287.560">
    <property type="entry name" value="Histidine kinase CheA-like, homodimeric domain"/>
    <property type="match status" value="1"/>
</dbReference>
<dbReference type="Gene3D" id="3.30.565.10">
    <property type="entry name" value="Histidine kinase-like ATPase, C-terminal domain"/>
    <property type="match status" value="1"/>
</dbReference>
<dbReference type="GO" id="GO:0016301">
    <property type="term" value="F:kinase activity"/>
    <property type="evidence" value="ECO:0007669"/>
    <property type="project" value="UniProtKB-KW"/>
</dbReference>
<feature type="domain" description="Histidine kinase" evidence="10">
    <location>
        <begin position="326"/>
        <end position="540"/>
    </location>
</feature>
<evidence type="ECO:0000259" key="13">
    <source>
        <dbReference type="PROSITE" id="PS50894"/>
    </source>
</evidence>
<keyword evidence="6" id="KW-0902">Two-component regulatory system</keyword>
<keyword evidence="5 14" id="KW-0418">Kinase</keyword>
<feature type="modified residue" description="Phosphohistidine" evidence="7">
    <location>
        <position position="48"/>
    </location>
</feature>
<dbReference type="InterPro" id="IPR003594">
    <property type="entry name" value="HATPase_dom"/>
</dbReference>
<dbReference type="Gene3D" id="2.30.30.40">
    <property type="entry name" value="SH3 Domains"/>
    <property type="match status" value="1"/>
</dbReference>
<dbReference type="InterPro" id="IPR004358">
    <property type="entry name" value="Sig_transdc_His_kin-like_C"/>
</dbReference>
<evidence type="ECO:0000313" key="14">
    <source>
        <dbReference type="EMBL" id="MEP0864282.1"/>
    </source>
</evidence>
<feature type="domain" description="HPt" evidence="13">
    <location>
        <begin position="1"/>
        <end position="105"/>
    </location>
</feature>
<dbReference type="SUPFAM" id="SSF47226">
    <property type="entry name" value="Histidine-containing phosphotransfer domain, HPT domain"/>
    <property type="match status" value="1"/>
</dbReference>
<dbReference type="InterPro" id="IPR001789">
    <property type="entry name" value="Sig_transdc_resp-reg_receiver"/>
</dbReference>
<dbReference type="InterPro" id="IPR002545">
    <property type="entry name" value="CheW-lke_dom"/>
</dbReference>
<evidence type="ECO:0000259" key="12">
    <source>
        <dbReference type="PROSITE" id="PS50851"/>
    </source>
</evidence>
<dbReference type="InterPro" id="IPR004105">
    <property type="entry name" value="CheA-like_dim"/>
</dbReference>
<evidence type="ECO:0000256" key="1">
    <source>
        <dbReference type="ARBA" id="ARBA00000085"/>
    </source>
</evidence>
<dbReference type="SMART" id="SM00387">
    <property type="entry name" value="HATPase_c"/>
    <property type="match status" value="1"/>
</dbReference>
<dbReference type="InterPro" id="IPR036061">
    <property type="entry name" value="CheW-like_dom_sf"/>
</dbReference>
<dbReference type="SUPFAM" id="SSF50341">
    <property type="entry name" value="CheW-like"/>
    <property type="match status" value="1"/>
</dbReference>
<dbReference type="InterPro" id="IPR005467">
    <property type="entry name" value="His_kinase_dom"/>
</dbReference>
<gene>
    <name evidence="14" type="ORF">NDI37_07350</name>
</gene>
<protein>
    <recommendedName>
        <fullName evidence="2">histidine kinase</fullName>
        <ecNumber evidence="2">2.7.13.3</ecNumber>
    </recommendedName>
</protein>
<dbReference type="Pfam" id="PF00072">
    <property type="entry name" value="Response_reg"/>
    <property type="match status" value="1"/>
</dbReference>
<dbReference type="PROSITE" id="PS50894">
    <property type="entry name" value="HPT"/>
    <property type="match status" value="1"/>
</dbReference>
<accession>A0ABV0JLH8</accession>
<dbReference type="PROSITE" id="PS50851">
    <property type="entry name" value="CHEW"/>
    <property type="match status" value="1"/>
</dbReference>
<keyword evidence="15" id="KW-1185">Reference proteome</keyword>
<dbReference type="PANTHER" id="PTHR43395:SF1">
    <property type="entry name" value="CHEMOTAXIS PROTEIN CHEA"/>
    <property type="match status" value="1"/>
</dbReference>
<sequence>MIVEDEELRNLFKTASEEHLQKINDGLLYLEKHPEDQARLEELLREAHSLKGDSRMLGVRDVETLTHQLEHILGCVKRGEAQLTAQTCDRLYQGLDAMCKLVHEAVTGEPAGINTFGVLAHMMGADSINPAKQNNHNDRVQEEVEANTVTIATTSEAPPPQIDLEISPAPSPLETLLAPSSPPAPVEAAPLEAEPPHPTPADEKTFSNGRTPTVPPPAANEPYRIETIRVETRNLDALLTQAGELTVTKIRIAHRLAEIEEIVALCEEWNRPTLLRTSALNVQKEKLKPERQLNPSTTQHSHIGAYSSASLETKAFGERMGVLVNQLRNAIYEDTTRLDTIASDLEEGIRTLRLLPLSTIFQMLPRMVRDLAKQQNKEIELAIAGDQTKADKRIIEEMKDPLIHMIRNCVDHGIETPAEREAVGKPPTATIRVRGYQTATNIVIEVADDGRGLDTAKIKQTALKRGICREEELAAMTTTQIHSLIFAPGFSTRTFVTEVSGRGVGLDVVRTNVERLKGTIQVESTPERGCTLRVQLGINLATVSVLIVEVGGRVYALPVEFVQQTRLVSSDEIFSIQGRETIIQDNHPVSVAQLVDLLELSVVNGKTTDKGQLLCIILQVGEERLGLLVDACIDQQDVILKPQSKLLKRVRNVAGATILGTGEVCMVLNPLDLIKSVQKRTAAMTLTRVFAQEEKRRSILLAEDSIAIRTQEKRILENAGYEVVTAVDGLDAYNKLRTRSFDAVISDVQMPNLDGLGFTAKIRQHQEYNELPIILVTSLASDEDKRRGAEAGANAYITKGTFNQEVLLETLRRFI</sequence>
<keyword evidence="3 8" id="KW-0597">Phosphoprotein</keyword>
<evidence type="ECO:0000256" key="6">
    <source>
        <dbReference type="ARBA" id="ARBA00023012"/>
    </source>
</evidence>
<dbReference type="Pfam" id="PF01584">
    <property type="entry name" value="CheW"/>
    <property type="match status" value="1"/>
</dbReference>
<name>A0ABV0JLH8_9CYAN</name>
<dbReference type="InterPro" id="IPR037006">
    <property type="entry name" value="CheA-like_homodim_sf"/>
</dbReference>
<dbReference type="PANTHER" id="PTHR43395">
    <property type="entry name" value="SENSOR HISTIDINE KINASE CHEA"/>
    <property type="match status" value="1"/>
</dbReference>
<evidence type="ECO:0000259" key="10">
    <source>
        <dbReference type="PROSITE" id="PS50109"/>
    </source>
</evidence>
<dbReference type="PROSITE" id="PS50110">
    <property type="entry name" value="RESPONSE_REGULATORY"/>
    <property type="match status" value="1"/>
</dbReference>
<feature type="region of interest" description="Disordered" evidence="9">
    <location>
        <begin position="171"/>
        <end position="220"/>
    </location>
</feature>
<dbReference type="EC" id="2.7.13.3" evidence="2"/>
<dbReference type="SMART" id="SM00448">
    <property type="entry name" value="REC"/>
    <property type="match status" value="1"/>
</dbReference>
<dbReference type="Pfam" id="PF01627">
    <property type="entry name" value="Hpt"/>
    <property type="match status" value="1"/>
</dbReference>
<evidence type="ECO:0000256" key="4">
    <source>
        <dbReference type="ARBA" id="ARBA00022679"/>
    </source>
</evidence>
<evidence type="ECO:0000256" key="5">
    <source>
        <dbReference type="ARBA" id="ARBA00022777"/>
    </source>
</evidence>
<dbReference type="SMART" id="SM01231">
    <property type="entry name" value="H-kinase_dim"/>
    <property type="match status" value="1"/>
</dbReference>
<comment type="catalytic activity">
    <reaction evidence="1">
        <text>ATP + protein L-histidine = ADP + protein N-phospho-L-histidine.</text>
        <dbReference type="EC" id="2.7.13.3"/>
    </reaction>
</comment>
<feature type="domain" description="CheW-like" evidence="12">
    <location>
        <begin position="542"/>
        <end position="679"/>
    </location>
</feature>
<dbReference type="Pfam" id="PF02518">
    <property type="entry name" value="HATPase_c"/>
    <property type="match status" value="1"/>
</dbReference>
<dbReference type="SMART" id="SM00073">
    <property type="entry name" value="HPT"/>
    <property type="match status" value="1"/>
</dbReference>
<evidence type="ECO:0000256" key="2">
    <source>
        <dbReference type="ARBA" id="ARBA00012438"/>
    </source>
</evidence>
<dbReference type="EMBL" id="JAMPKK010000011">
    <property type="protein sequence ID" value="MEP0864282.1"/>
    <property type="molecule type" value="Genomic_DNA"/>
</dbReference>
<evidence type="ECO:0000259" key="11">
    <source>
        <dbReference type="PROSITE" id="PS50110"/>
    </source>
</evidence>
<comment type="caution">
    <text evidence="14">The sequence shown here is derived from an EMBL/GenBank/DDBJ whole genome shotgun (WGS) entry which is preliminary data.</text>
</comment>
<dbReference type="PROSITE" id="PS50109">
    <property type="entry name" value="HIS_KIN"/>
    <property type="match status" value="1"/>
</dbReference>
<organism evidence="14 15">
    <name type="scientific">Funiculus sociatus GB2-A5</name>
    <dbReference type="NCBI Taxonomy" id="2933946"/>
    <lineage>
        <taxon>Bacteria</taxon>
        <taxon>Bacillati</taxon>
        <taxon>Cyanobacteriota</taxon>
        <taxon>Cyanophyceae</taxon>
        <taxon>Coleofasciculales</taxon>
        <taxon>Coleofasciculaceae</taxon>
        <taxon>Funiculus</taxon>
    </lineage>
</organism>